<evidence type="ECO:0000256" key="1">
    <source>
        <dbReference type="SAM" id="MobiDB-lite"/>
    </source>
</evidence>
<comment type="caution">
    <text evidence="2">The sequence shown here is derived from an EMBL/GenBank/DDBJ whole genome shotgun (WGS) entry which is preliminary data.</text>
</comment>
<dbReference type="EMBL" id="CABDUW010000111">
    <property type="protein sequence ID" value="VTJ58872.1"/>
    <property type="molecule type" value="Genomic_DNA"/>
</dbReference>
<dbReference type="Proteomes" id="UP000335636">
    <property type="component" value="Unassembled WGS sequence"/>
</dbReference>
<feature type="region of interest" description="Disordered" evidence="1">
    <location>
        <begin position="62"/>
        <end position="82"/>
    </location>
</feature>
<evidence type="ECO:0000313" key="3">
    <source>
        <dbReference type="Proteomes" id="UP000335636"/>
    </source>
</evidence>
<feature type="non-terminal residue" evidence="2">
    <location>
        <position position="1"/>
    </location>
</feature>
<evidence type="ECO:0000313" key="2">
    <source>
        <dbReference type="EMBL" id="VTJ58872.1"/>
    </source>
</evidence>
<proteinExistence type="predicted"/>
<reference evidence="2" key="1">
    <citation type="submission" date="2019-04" db="EMBL/GenBank/DDBJ databases">
        <authorList>
            <person name="Alioto T."/>
            <person name="Alioto T."/>
        </authorList>
    </citation>
    <scope>NUCLEOTIDE SEQUENCE [LARGE SCALE GENOMIC DNA]</scope>
</reference>
<dbReference type="AlphaFoldDB" id="A0A5E4AQU7"/>
<accession>A0A5E4AQU7</accession>
<protein>
    <submittedName>
        <fullName evidence="2">Uncharacterized protein</fullName>
    </submittedName>
</protein>
<keyword evidence="3" id="KW-1185">Reference proteome</keyword>
<sequence length="82" mass="8502">VQKAVTVSSPLTTDLTTEIAGQPKSVSVQPETSEDPGIIASTQQVKSPGKIQTAIPLPVAPSYIHTTPTPQASFQSTSAPYP</sequence>
<gene>
    <name evidence="2" type="ORF">MONAX_5E007874</name>
</gene>
<feature type="region of interest" description="Disordered" evidence="1">
    <location>
        <begin position="18"/>
        <end position="50"/>
    </location>
</feature>
<feature type="compositionally biased region" description="Polar residues" evidence="1">
    <location>
        <begin position="64"/>
        <end position="82"/>
    </location>
</feature>
<name>A0A5E4AQU7_MARMO</name>
<organism evidence="2 3">
    <name type="scientific">Marmota monax</name>
    <name type="common">Woodchuck</name>
    <dbReference type="NCBI Taxonomy" id="9995"/>
    <lineage>
        <taxon>Eukaryota</taxon>
        <taxon>Metazoa</taxon>
        <taxon>Chordata</taxon>
        <taxon>Craniata</taxon>
        <taxon>Vertebrata</taxon>
        <taxon>Euteleostomi</taxon>
        <taxon>Mammalia</taxon>
        <taxon>Eutheria</taxon>
        <taxon>Euarchontoglires</taxon>
        <taxon>Glires</taxon>
        <taxon>Rodentia</taxon>
        <taxon>Sciuromorpha</taxon>
        <taxon>Sciuridae</taxon>
        <taxon>Xerinae</taxon>
        <taxon>Marmotini</taxon>
        <taxon>Marmota</taxon>
    </lineage>
</organism>
<feature type="non-terminal residue" evidence="2">
    <location>
        <position position="82"/>
    </location>
</feature>